<proteinExistence type="predicted"/>
<keyword evidence="3" id="KW-1185">Reference proteome</keyword>
<comment type="caution">
    <text evidence="2">The sequence shown here is derived from an EMBL/GenBank/DDBJ whole genome shotgun (WGS) entry which is preliminary data.</text>
</comment>
<gene>
    <name evidence="2" type="ORF">GTG28_21300</name>
</gene>
<dbReference type="AlphaFoldDB" id="A0A6L8M034"/>
<keyword evidence="1" id="KW-0175">Coiled coil</keyword>
<evidence type="ECO:0000313" key="2">
    <source>
        <dbReference type="EMBL" id="MYM61734.1"/>
    </source>
</evidence>
<dbReference type="Proteomes" id="UP000478571">
    <property type="component" value="Unassembled WGS sequence"/>
</dbReference>
<evidence type="ECO:0000313" key="3">
    <source>
        <dbReference type="Proteomes" id="UP000478571"/>
    </source>
</evidence>
<organism evidence="2 3">
    <name type="scientific">Vibrio tetraodonis subsp. pristinus</name>
    <dbReference type="NCBI Taxonomy" id="2695891"/>
    <lineage>
        <taxon>Bacteria</taxon>
        <taxon>Pseudomonadati</taxon>
        <taxon>Pseudomonadota</taxon>
        <taxon>Gammaproteobacteria</taxon>
        <taxon>Vibrionales</taxon>
        <taxon>Vibrionaceae</taxon>
        <taxon>Vibrio</taxon>
    </lineage>
</organism>
<feature type="coiled-coil region" evidence="1">
    <location>
        <begin position="24"/>
        <end position="86"/>
    </location>
</feature>
<evidence type="ECO:0000256" key="1">
    <source>
        <dbReference type="SAM" id="Coils"/>
    </source>
</evidence>
<protein>
    <submittedName>
        <fullName evidence="2">Uncharacterized protein</fullName>
    </submittedName>
</protein>
<accession>A0A6L8M034</accession>
<sequence>RNLDSAWQSLSGKQAAENTASAALRTQQAQAQQWQAKLDAAKASVADKSGRLTNLSTDLTVHRQALEQAKQDRDAAKTALAAAKSELASAALHRQASGQQLIDYLSGPNNDLMDERVSVVFVTNRNNMPNVMNSEFSQYVTRFKLTYPTTMMFHGVSNNIDVNFRNGSVSYQKIASRSKFSNFDFMSAGTELRNILSPSGVFIERLMALGEDSNNISKLNHLIDITKLVQSIYSKDVNYRRPQAEHLFKALKRGVEGYPLEDIPNILSAHLTNEYITYCSNILVSHLQNILTFGQDIIAAHSEEQALLNNVQSYEQALERHHALISESETKIRQVEQAKTQAQQALNSAR</sequence>
<feature type="coiled-coil region" evidence="1">
    <location>
        <begin position="318"/>
        <end position="345"/>
    </location>
</feature>
<name>A0A6L8M034_9VIBR</name>
<feature type="non-terminal residue" evidence="2">
    <location>
        <position position="1"/>
    </location>
</feature>
<reference evidence="2 3" key="1">
    <citation type="submission" date="2020-01" db="EMBL/GenBank/DDBJ databases">
        <title>Draft Genome Sequence of Vibrio sp. strain OCN044, Isolated from a Healthy Coral at Palmyra Atoll.</title>
        <authorList>
            <person name="Videau P."/>
            <person name="Loughran R."/>
            <person name="Esquivel A."/>
            <person name="Deadmond M."/>
            <person name="Paddock B.E."/>
            <person name="Saw J.H."/>
            <person name="Ushijima B."/>
        </authorList>
    </citation>
    <scope>NUCLEOTIDE SEQUENCE [LARGE SCALE GENOMIC DNA]</scope>
    <source>
        <strain evidence="2 3">OCN044</strain>
    </source>
</reference>
<feature type="non-terminal residue" evidence="2">
    <location>
        <position position="350"/>
    </location>
</feature>
<dbReference type="RefSeq" id="WP_160933350.1">
    <property type="nucleotide sequence ID" value="NZ_WWEU01000029.1"/>
</dbReference>
<dbReference type="EMBL" id="WWEU01000029">
    <property type="protein sequence ID" value="MYM61734.1"/>
    <property type="molecule type" value="Genomic_DNA"/>
</dbReference>